<sequence length="263" mass="28175">MTRPARRWRTIRRVVNTLTIDCGGGGLKAAVVDDSDVLVGGPIRVPTPYPFPPERFVGALLDIAAELPGAERATVGLPGMIRHGVVVATPHYVTKAGPHTAVDPALYAAWTGYDARAALNRAFARPTLVLNDAEVHGAALVVGTGLELVLTLGTGLGSALFDDGVLAPHLELSHGPIRRKRTYDTYIGEIRRRELGNARWSRRVRRVVDGLRPVFRWDRLYIGGGNSALIDADTVARLGEDVTIVPNTAGVVGGSRAWKLMGA</sequence>
<organism evidence="1 2">
    <name type="scientific">Dactylosporangium darangshiense</name>
    <dbReference type="NCBI Taxonomy" id="579108"/>
    <lineage>
        <taxon>Bacteria</taxon>
        <taxon>Bacillati</taxon>
        <taxon>Actinomycetota</taxon>
        <taxon>Actinomycetes</taxon>
        <taxon>Micromonosporales</taxon>
        <taxon>Micromonosporaceae</taxon>
        <taxon>Dactylosporangium</taxon>
    </lineage>
</organism>
<dbReference type="Gene3D" id="3.30.420.40">
    <property type="match status" value="2"/>
</dbReference>
<accession>A0ABP8DDH0</accession>
<evidence type="ECO:0000313" key="1">
    <source>
        <dbReference type="EMBL" id="GAA4253281.1"/>
    </source>
</evidence>
<reference evidence="2" key="1">
    <citation type="journal article" date="2019" name="Int. J. Syst. Evol. Microbiol.">
        <title>The Global Catalogue of Microorganisms (GCM) 10K type strain sequencing project: providing services to taxonomists for standard genome sequencing and annotation.</title>
        <authorList>
            <consortium name="The Broad Institute Genomics Platform"/>
            <consortium name="The Broad Institute Genome Sequencing Center for Infectious Disease"/>
            <person name="Wu L."/>
            <person name="Ma J."/>
        </authorList>
    </citation>
    <scope>NUCLEOTIDE SEQUENCE [LARGE SCALE GENOMIC DNA]</scope>
    <source>
        <strain evidence="2">JCM 17441</strain>
    </source>
</reference>
<dbReference type="SUPFAM" id="SSF53067">
    <property type="entry name" value="Actin-like ATPase domain"/>
    <property type="match status" value="1"/>
</dbReference>
<dbReference type="Proteomes" id="UP001500620">
    <property type="component" value="Unassembled WGS sequence"/>
</dbReference>
<dbReference type="EMBL" id="BAABAT010000015">
    <property type="protein sequence ID" value="GAA4253281.1"/>
    <property type="molecule type" value="Genomic_DNA"/>
</dbReference>
<keyword evidence="2" id="KW-1185">Reference proteome</keyword>
<name>A0ABP8DDH0_9ACTN</name>
<dbReference type="InterPro" id="IPR043129">
    <property type="entry name" value="ATPase_NBD"/>
</dbReference>
<comment type="caution">
    <text evidence="1">The sequence shown here is derived from an EMBL/GenBank/DDBJ whole genome shotgun (WGS) entry which is preliminary data.</text>
</comment>
<protein>
    <submittedName>
        <fullName evidence="1">ROK family protein</fullName>
    </submittedName>
</protein>
<proteinExistence type="predicted"/>
<evidence type="ECO:0000313" key="2">
    <source>
        <dbReference type="Proteomes" id="UP001500620"/>
    </source>
</evidence>
<gene>
    <name evidence="1" type="ORF">GCM10022255_053520</name>
</gene>